<dbReference type="Pfam" id="PF07648">
    <property type="entry name" value="Kazal_2"/>
    <property type="match status" value="1"/>
</dbReference>
<dbReference type="PROSITE" id="PS51162">
    <property type="entry name" value="THYROGLOBULIN_1_2"/>
    <property type="match status" value="1"/>
</dbReference>
<reference evidence="7" key="2">
    <citation type="submission" date="2025-09" db="UniProtKB">
        <authorList>
            <consortium name="Ensembl"/>
        </authorList>
    </citation>
    <scope>IDENTIFICATION</scope>
</reference>
<evidence type="ECO:0000256" key="4">
    <source>
        <dbReference type="ARBA" id="ARBA00023157"/>
    </source>
</evidence>
<evidence type="ECO:0000256" key="1">
    <source>
        <dbReference type="ARBA" id="ARBA00004613"/>
    </source>
</evidence>
<dbReference type="Pfam" id="PF00086">
    <property type="entry name" value="Thyroglobulin_1"/>
    <property type="match status" value="1"/>
</dbReference>
<name>A0A8P4GMB9_DICLA</name>
<dbReference type="SUPFAM" id="SSF100895">
    <property type="entry name" value="Kazal-type serine protease inhibitors"/>
    <property type="match status" value="1"/>
</dbReference>
<dbReference type="CDD" id="cd00191">
    <property type="entry name" value="TY"/>
    <property type="match status" value="1"/>
</dbReference>
<sequence length="198" mass="22550">MLELQNYYRSNLLNLRILLNLSAHKRGNSSVRHKKLLPFLISENMWPRGCVLDCQMGRNRAMCGSNGRLYKSLCAFQRAQCINTQLRLVPRTQYIRTLILYKKMKHNEPSAHNSGGHVSPAAAVFVPECHPDGHFLPVQCHSQTGYCWCSTPDGKPVIFSGFSWRDTGCIPARHTYRNHSTCQYSKNVSLSNFHSTLP</sequence>
<evidence type="ECO:0000313" key="7">
    <source>
        <dbReference type="Ensembl" id="ENSDLAP00005078918.1"/>
    </source>
</evidence>
<comment type="subcellular location">
    <subcellularLocation>
        <location evidence="1">Secreted</location>
    </subcellularLocation>
</comment>
<dbReference type="InterPro" id="IPR036857">
    <property type="entry name" value="Thyroglobulin_1_sf"/>
</dbReference>
<evidence type="ECO:0000256" key="3">
    <source>
        <dbReference type="ARBA" id="ARBA00022737"/>
    </source>
</evidence>
<reference evidence="7" key="1">
    <citation type="submission" date="2025-08" db="UniProtKB">
        <authorList>
            <consortium name="Ensembl"/>
        </authorList>
    </citation>
    <scope>IDENTIFICATION</scope>
</reference>
<evidence type="ECO:0000256" key="2">
    <source>
        <dbReference type="ARBA" id="ARBA00022525"/>
    </source>
</evidence>
<feature type="disulfide bond" evidence="5">
    <location>
        <begin position="149"/>
        <end position="169"/>
    </location>
</feature>
<comment type="caution">
    <text evidence="5">Lacks conserved residue(s) required for the propagation of feature annotation.</text>
</comment>
<dbReference type="InterPro" id="IPR000716">
    <property type="entry name" value="Thyroglobulin_1"/>
</dbReference>
<dbReference type="SUPFAM" id="SSF57610">
    <property type="entry name" value="Thyroglobulin type-1 domain"/>
    <property type="match status" value="1"/>
</dbReference>
<dbReference type="GO" id="GO:0050840">
    <property type="term" value="F:extracellular matrix binding"/>
    <property type="evidence" value="ECO:0007669"/>
    <property type="project" value="TreeGrafter"/>
</dbReference>
<protein>
    <recommendedName>
        <fullName evidence="6">Thyroglobulin type-1 domain-containing protein</fullName>
    </recommendedName>
</protein>
<keyword evidence="2" id="KW-0964">Secreted</keyword>
<dbReference type="Gene3D" id="4.10.800.10">
    <property type="entry name" value="Thyroglobulin type-1"/>
    <property type="match status" value="1"/>
</dbReference>
<evidence type="ECO:0000259" key="6">
    <source>
        <dbReference type="PROSITE" id="PS51162"/>
    </source>
</evidence>
<dbReference type="PANTHER" id="PTHR12352:SF13">
    <property type="entry name" value="SPARC-RELATED MODULAR CALCIUM-BINDING PROTEIN 1"/>
    <property type="match status" value="1"/>
</dbReference>
<dbReference type="InterPro" id="IPR051950">
    <property type="entry name" value="Dev_reg/Prot_inhib"/>
</dbReference>
<dbReference type="InterPro" id="IPR036058">
    <property type="entry name" value="Kazal_dom_sf"/>
</dbReference>
<dbReference type="GeneTree" id="ENSGT00390000018436"/>
<feature type="domain" description="Thyroglobulin type-1" evidence="6">
    <location>
        <begin position="71"/>
        <end position="169"/>
    </location>
</feature>
<feature type="disulfide bond" evidence="5">
    <location>
        <begin position="140"/>
        <end position="147"/>
    </location>
</feature>
<dbReference type="SMART" id="SM00211">
    <property type="entry name" value="TY"/>
    <property type="match status" value="1"/>
</dbReference>
<dbReference type="GO" id="GO:0008201">
    <property type="term" value="F:heparin binding"/>
    <property type="evidence" value="ECO:0007669"/>
    <property type="project" value="TreeGrafter"/>
</dbReference>
<dbReference type="GO" id="GO:0005615">
    <property type="term" value="C:extracellular space"/>
    <property type="evidence" value="ECO:0007669"/>
    <property type="project" value="TreeGrafter"/>
</dbReference>
<keyword evidence="8" id="KW-1185">Reference proteome</keyword>
<dbReference type="Ensembl" id="ENSDLAT00005073312.1">
    <property type="protein sequence ID" value="ENSDLAP00005078918.1"/>
    <property type="gene ID" value="ENSDLAG00005031441.1"/>
</dbReference>
<dbReference type="Gene3D" id="3.30.60.30">
    <property type="match status" value="1"/>
</dbReference>
<dbReference type="GO" id="GO:0005604">
    <property type="term" value="C:basement membrane"/>
    <property type="evidence" value="ECO:0007669"/>
    <property type="project" value="TreeGrafter"/>
</dbReference>
<dbReference type="PANTHER" id="PTHR12352">
    <property type="entry name" value="SECRETED MODULAR CALCIUM-BINDING PROTEIN"/>
    <property type="match status" value="1"/>
</dbReference>
<evidence type="ECO:0000313" key="8">
    <source>
        <dbReference type="Proteomes" id="UP000694389"/>
    </source>
</evidence>
<proteinExistence type="predicted"/>
<dbReference type="Proteomes" id="UP000694389">
    <property type="component" value="Unassembled WGS sequence"/>
</dbReference>
<evidence type="ECO:0000256" key="5">
    <source>
        <dbReference type="PROSITE-ProRule" id="PRU00500"/>
    </source>
</evidence>
<keyword evidence="4 5" id="KW-1015">Disulfide bond</keyword>
<dbReference type="InterPro" id="IPR002350">
    <property type="entry name" value="Kazal_dom"/>
</dbReference>
<dbReference type="GO" id="GO:0030198">
    <property type="term" value="P:extracellular matrix organization"/>
    <property type="evidence" value="ECO:0007669"/>
    <property type="project" value="TreeGrafter"/>
</dbReference>
<dbReference type="AlphaFoldDB" id="A0A8P4GMB9"/>
<accession>A0A8P4GMB9</accession>
<keyword evidence="3" id="KW-0677">Repeat</keyword>
<organism evidence="7 8">
    <name type="scientific">Dicentrarchus labrax</name>
    <name type="common">European seabass</name>
    <name type="synonym">Morone labrax</name>
    <dbReference type="NCBI Taxonomy" id="13489"/>
    <lineage>
        <taxon>Eukaryota</taxon>
        <taxon>Metazoa</taxon>
        <taxon>Chordata</taxon>
        <taxon>Craniata</taxon>
        <taxon>Vertebrata</taxon>
        <taxon>Euteleostomi</taxon>
        <taxon>Actinopterygii</taxon>
        <taxon>Neopterygii</taxon>
        <taxon>Teleostei</taxon>
        <taxon>Neoteleostei</taxon>
        <taxon>Acanthomorphata</taxon>
        <taxon>Eupercaria</taxon>
        <taxon>Moronidae</taxon>
        <taxon>Dicentrarchus</taxon>
    </lineage>
</organism>